<keyword evidence="8" id="KW-0539">Nucleus</keyword>
<dbReference type="InterPro" id="IPR041054">
    <property type="entry name" value="Rrp40_N_euk"/>
</dbReference>
<dbReference type="InterPro" id="IPR036612">
    <property type="entry name" value="KH_dom_type_1_sf"/>
</dbReference>
<evidence type="ECO:0000256" key="3">
    <source>
        <dbReference type="ARBA" id="ARBA00007841"/>
    </source>
</evidence>
<dbReference type="SUPFAM" id="SSF110324">
    <property type="entry name" value="Ribosomal L27 protein-like"/>
    <property type="match status" value="1"/>
</dbReference>
<reference evidence="12" key="1">
    <citation type="submission" date="2025-08" db="UniProtKB">
        <authorList>
            <consortium name="RefSeq"/>
        </authorList>
    </citation>
    <scope>IDENTIFICATION</scope>
    <source>
        <tissue evidence="12">Whole insect</tissue>
    </source>
</reference>
<dbReference type="RefSeq" id="XP_028137156.1">
    <property type="nucleotide sequence ID" value="XM_028281355.1"/>
</dbReference>
<dbReference type="Pfam" id="PF15985">
    <property type="entry name" value="KH_6"/>
    <property type="match status" value="1"/>
</dbReference>
<evidence type="ECO:0000256" key="9">
    <source>
        <dbReference type="ARBA" id="ARBA00030615"/>
    </source>
</evidence>
<dbReference type="FunFam" id="2.40.50.140:FF:000112">
    <property type="entry name" value="Exosome complex component RRP40"/>
    <property type="match status" value="1"/>
</dbReference>
<dbReference type="CDD" id="cd22526">
    <property type="entry name" value="KH-I_Rrp40"/>
    <property type="match status" value="1"/>
</dbReference>
<dbReference type="GO" id="GO:0071051">
    <property type="term" value="P:poly(A)-dependent snoRNA 3'-end processing"/>
    <property type="evidence" value="ECO:0007669"/>
    <property type="project" value="TreeGrafter"/>
</dbReference>
<dbReference type="GO" id="GO:0071034">
    <property type="term" value="P:CUT catabolic process"/>
    <property type="evidence" value="ECO:0007669"/>
    <property type="project" value="TreeGrafter"/>
</dbReference>
<dbReference type="GO" id="GO:0000176">
    <property type="term" value="C:nuclear exosome (RNase complex)"/>
    <property type="evidence" value="ECO:0007669"/>
    <property type="project" value="TreeGrafter"/>
</dbReference>
<feature type="domain" description="K Homology" evidence="10">
    <location>
        <begin position="152"/>
        <end position="199"/>
    </location>
</feature>
<evidence type="ECO:0000256" key="7">
    <source>
        <dbReference type="ARBA" id="ARBA00022884"/>
    </source>
</evidence>
<dbReference type="PANTHER" id="PTHR21321:SF1">
    <property type="entry name" value="EXOSOME COMPLEX COMPONENT RRP40"/>
    <property type="match status" value="1"/>
</dbReference>
<dbReference type="GO" id="GO:0003723">
    <property type="term" value="F:RNA binding"/>
    <property type="evidence" value="ECO:0007669"/>
    <property type="project" value="UniProtKB-KW"/>
</dbReference>
<dbReference type="GO" id="GO:0010468">
    <property type="term" value="P:regulation of gene expression"/>
    <property type="evidence" value="ECO:0007669"/>
    <property type="project" value="UniProtKB-ARBA"/>
</dbReference>
<dbReference type="InParanoid" id="A0A6P7FM57"/>
<sequence>MTEIETVFPGHVVENVKSLRGVTILGPGLRQNEEKPNTLCVAQPGKLVYKEPNLYWVEGNRRRYIPKKGDLVVGVIIKKSGDTLKVDIGTAEHAALSLLAFEGATKKQKPDVQVGDVVYARLLNAHREMEPELVCVDSYYKAGPLGILSDEGFYINVSLVLAQQLLDIENPLLRMIGRKFPYEIAVGVNGKVWINANTTSDILSIVKILETTDQHLKIPNSVRAASNMDSA</sequence>
<dbReference type="InterPro" id="IPR026699">
    <property type="entry name" value="Exosome_RNA_bind1/RRP40/RRP4"/>
</dbReference>
<dbReference type="Gene3D" id="2.40.50.140">
    <property type="entry name" value="Nucleic acid-binding proteins"/>
    <property type="match status" value="1"/>
</dbReference>
<dbReference type="Pfam" id="PF18311">
    <property type="entry name" value="Rrp40_N"/>
    <property type="match status" value="1"/>
</dbReference>
<dbReference type="GO" id="GO:0071035">
    <property type="term" value="P:nuclear polyadenylation-dependent rRNA catabolic process"/>
    <property type="evidence" value="ECO:0007669"/>
    <property type="project" value="TreeGrafter"/>
</dbReference>
<keyword evidence="4" id="KW-0963">Cytoplasm</keyword>
<dbReference type="InterPro" id="IPR012340">
    <property type="entry name" value="NA-bd_OB-fold"/>
</dbReference>
<dbReference type="Gene3D" id="3.30.1370.10">
    <property type="entry name" value="K Homology domain, type 1"/>
    <property type="match status" value="1"/>
</dbReference>
<name>A0A6P7FM57_DIAVI</name>
<dbReference type="SUPFAM" id="SSF54791">
    <property type="entry name" value="Eukaryotic type KH-domain (KH-domain type I)"/>
    <property type="match status" value="1"/>
</dbReference>
<dbReference type="FunCoup" id="A0A6P7FM57">
    <property type="interactions" value="1197"/>
</dbReference>
<dbReference type="GO" id="GO:0000177">
    <property type="term" value="C:cytoplasmic exosome (RNase complex)"/>
    <property type="evidence" value="ECO:0007669"/>
    <property type="project" value="TreeGrafter"/>
</dbReference>
<protein>
    <recommendedName>
        <fullName evidence="9">Ribosomal RNA-processing protein 40</fullName>
    </recommendedName>
</protein>
<evidence type="ECO:0000313" key="12">
    <source>
        <dbReference type="RefSeq" id="XP_028137156.1"/>
    </source>
</evidence>
<dbReference type="Pfam" id="PF21262">
    <property type="entry name" value="RRP40_S1"/>
    <property type="match status" value="1"/>
</dbReference>
<evidence type="ECO:0000256" key="1">
    <source>
        <dbReference type="ARBA" id="ARBA00004496"/>
    </source>
</evidence>
<evidence type="ECO:0000256" key="5">
    <source>
        <dbReference type="ARBA" id="ARBA00022552"/>
    </source>
</evidence>
<dbReference type="InterPro" id="IPR049469">
    <property type="entry name" value="RRP40_KH-I"/>
</dbReference>
<organism evidence="12">
    <name type="scientific">Diabrotica virgifera virgifera</name>
    <name type="common">western corn rootworm</name>
    <dbReference type="NCBI Taxonomy" id="50390"/>
    <lineage>
        <taxon>Eukaryota</taxon>
        <taxon>Metazoa</taxon>
        <taxon>Ecdysozoa</taxon>
        <taxon>Arthropoda</taxon>
        <taxon>Hexapoda</taxon>
        <taxon>Insecta</taxon>
        <taxon>Pterygota</taxon>
        <taxon>Neoptera</taxon>
        <taxon>Endopterygota</taxon>
        <taxon>Coleoptera</taxon>
        <taxon>Polyphaga</taxon>
        <taxon>Cucujiformia</taxon>
        <taxon>Chrysomeloidea</taxon>
        <taxon>Chrysomelidae</taxon>
        <taxon>Galerucinae</taxon>
        <taxon>Diabroticina</taxon>
        <taxon>Diabroticites</taxon>
        <taxon>Diabrotica</taxon>
    </lineage>
</organism>
<proteinExistence type="inferred from homology"/>
<evidence type="ECO:0000259" key="11">
    <source>
        <dbReference type="Pfam" id="PF18311"/>
    </source>
</evidence>
<evidence type="ECO:0000259" key="10">
    <source>
        <dbReference type="Pfam" id="PF15985"/>
    </source>
</evidence>
<dbReference type="InterPro" id="IPR037319">
    <property type="entry name" value="Rrp40_S1"/>
</dbReference>
<comment type="subcellular location">
    <subcellularLocation>
        <location evidence="1">Cytoplasm</location>
    </subcellularLocation>
    <subcellularLocation>
        <location evidence="2">Nucleus</location>
        <location evidence="2">Nucleolus</location>
    </subcellularLocation>
</comment>
<keyword evidence="7" id="KW-0694">RNA-binding</keyword>
<accession>A0A6P7FM57</accession>
<evidence type="ECO:0000256" key="4">
    <source>
        <dbReference type="ARBA" id="ARBA00022490"/>
    </source>
</evidence>
<dbReference type="GO" id="GO:0071038">
    <property type="term" value="P:TRAMP-dependent tRNA surveillance pathway"/>
    <property type="evidence" value="ECO:0007669"/>
    <property type="project" value="TreeGrafter"/>
</dbReference>
<dbReference type="GO" id="GO:0034475">
    <property type="term" value="P:U4 snRNA 3'-end processing"/>
    <property type="evidence" value="ECO:0007669"/>
    <property type="project" value="TreeGrafter"/>
</dbReference>
<dbReference type="Gene3D" id="2.40.50.100">
    <property type="match status" value="1"/>
</dbReference>
<evidence type="ECO:0000256" key="2">
    <source>
        <dbReference type="ARBA" id="ARBA00004604"/>
    </source>
</evidence>
<gene>
    <name evidence="12" type="primary">LOC114331730</name>
</gene>
<evidence type="ECO:0000256" key="6">
    <source>
        <dbReference type="ARBA" id="ARBA00022835"/>
    </source>
</evidence>
<comment type="similarity">
    <text evidence="3">Belongs to the RRP40 family.</text>
</comment>
<keyword evidence="5" id="KW-0698">rRNA processing</keyword>
<dbReference type="PANTHER" id="PTHR21321">
    <property type="entry name" value="PNAS-3 RELATED"/>
    <property type="match status" value="1"/>
</dbReference>
<dbReference type="SUPFAM" id="SSF50249">
    <property type="entry name" value="Nucleic acid-binding proteins"/>
    <property type="match status" value="1"/>
</dbReference>
<keyword evidence="6" id="KW-0271">Exosome</keyword>
<feature type="domain" description="Exosome complex exonuclease Rrp40 N-terminal" evidence="11">
    <location>
        <begin position="24"/>
        <end position="63"/>
    </location>
</feature>
<dbReference type="InterPro" id="IPR004088">
    <property type="entry name" value="KH_dom_type_1"/>
</dbReference>
<dbReference type="GO" id="GO:0005730">
    <property type="term" value="C:nucleolus"/>
    <property type="evidence" value="ECO:0007669"/>
    <property type="project" value="UniProtKB-SubCell"/>
</dbReference>
<dbReference type="AlphaFoldDB" id="A0A6P7FM57"/>
<dbReference type="CDD" id="cd05790">
    <property type="entry name" value="S1_Rrp40"/>
    <property type="match status" value="1"/>
</dbReference>
<evidence type="ECO:0000256" key="8">
    <source>
        <dbReference type="ARBA" id="ARBA00023242"/>
    </source>
</evidence>
<dbReference type="GO" id="GO:0000467">
    <property type="term" value="P:exonucleolytic trimming to generate mature 3'-end of 5.8S rRNA from tricistronic rRNA transcript (SSU-rRNA, 5.8S rRNA, LSU-rRNA)"/>
    <property type="evidence" value="ECO:0007669"/>
    <property type="project" value="TreeGrafter"/>
</dbReference>